<proteinExistence type="predicted"/>
<keyword evidence="4 6" id="KW-1133">Transmembrane helix</keyword>
<evidence type="ECO:0000256" key="3">
    <source>
        <dbReference type="ARBA" id="ARBA00022692"/>
    </source>
</evidence>
<dbReference type="PANTHER" id="PTHR37693">
    <property type="entry name" value="PHOSPHATIDYLGLYCEROL LYSYLTRANSFERASE"/>
    <property type="match status" value="1"/>
</dbReference>
<dbReference type="PANTHER" id="PTHR37693:SF1">
    <property type="entry name" value="INTEGRAL MEMBRANE PROTEIN"/>
    <property type="match status" value="1"/>
</dbReference>
<dbReference type="EMBL" id="JAVLVU010000001">
    <property type="protein sequence ID" value="MDT3404688.1"/>
    <property type="molecule type" value="Genomic_DNA"/>
</dbReference>
<feature type="transmembrane region" description="Helical" evidence="6">
    <location>
        <begin position="153"/>
        <end position="174"/>
    </location>
</feature>
<evidence type="ECO:0000256" key="4">
    <source>
        <dbReference type="ARBA" id="ARBA00022989"/>
    </source>
</evidence>
<keyword evidence="2" id="KW-1003">Cell membrane</keyword>
<comment type="caution">
    <text evidence="7">The sequence shown here is derived from an EMBL/GenBank/DDBJ whole genome shotgun (WGS) entry which is preliminary data.</text>
</comment>
<dbReference type="NCBIfam" id="TIGR00374">
    <property type="entry name" value="flippase-like domain"/>
    <property type="match status" value="1"/>
</dbReference>
<evidence type="ECO:0000313" key="8">
    <source>
        <dbReference type="Proteomes" id="UP001258315"/>
    </source>
</evidence>
<feature type="transmembrane region" description="Helical" evidence="6">
    <location>
        <begin position="281"/>
        <end position="309"/>
    </location>
</feature>
<feature type="transmembrane region" description="Helical" evidence="6">
    <location>
        <begin position="186"/>
        <end position="206"/>
    </location>
</feature>
<organism evidence="7 8">
    <name type="scientific">Mucilaginibacter terrae</name>
    <dbReference type="NCBI Taxonomy" id="1955052"/>
    <lineage>
        <taxon>Bacteria</taxon>
        <taxon>Pseudomonadati</taxon>
        <taxon>Bacteroidota</taxon>
        <taxon>Sphingobacteriia</taxon>
        <taxon>Sphingobacteriales</taxon>
        <taxon>Sphingobacteriaceae</taxon>
        <taxon>Mucilaginibacter</taxon>
    </lineage>
</organism>
<dbReference type="Proteomes" id="UP001258315">
    <property type="component" value="Unassembled WGS sequence"/>
</dbReference>
<evidence type="ECO:0000313" key="7">
    <source>
        <dbReference type="EMBL" id="MDT3404688.1"/>
    </source>
</evidence>
<dbReference type="RefSeq" id="WP_311952260.1">
    <property type="nucleotide sequence ID" value="NZ_JAVLVU010000001.1"/>
</dbReference>
<evidence type="ECO:0000256" key="1">
    <source>
        <dbReference type="ARBA" id="ARBA00004651"/>
    </source>
</evidence>
<keyword evidence="5 6" id="KW-0472">Membrane</keyword>
<keyword evidence="3 6" id="KW-0812">Transmembrane</keyword>
<keyword evidence="8" id="KW-1185">Reference proteome</keyword>
<evidence type="ECO:0000256" key="6">
    <source>
        <dbReference type="SAM" id="Phobius"/>
    </source>
</evidence>
<evidence type="ECO:0000256" key="5">
    <source>
        <dbReference type="ARBA" id="ARBA00023136"/>
    </source>
</evidence>
<comment type="subcellular location">
    <subcellularLocation>
        <location evidence="1">Cell membrane</location>
        <topology evidence="1">Multi-pass membrane protein</topology>
    </subcellularLocation>
</comment>
<dbReference type="Pfam" id="PF03706">
    <property type="entry name" value="LPG_synthase_TM"/>
    <property type="match status" value="1"/>
</dbReference>
<name>A0ABU3GY41_9SPHI</name>
<feature type="transmembrane region" description="Helical" evidence="6">
    <location>
        <begin position="42"/>
        <end position="59"/>
    </location>
</feature>
<protein>
    <submittedName>
        <fullName evidence="7">Uncharacterized protein (TIRG00374 family)</fullName>
    </submittedName>
</protein>
<feature type="transmembrane region" description="Helical" evidence="6">
    <location>
        <begin position="345"/>
        <end position="363"/>
    </location>
</feature>
<accession>A0ABU3GY41</accession>
<feature type="transmembrane region" description="Helical" evidence="6">
    <location>
        <begin position="71"/>
        <end position="92"/>
    </location>
</feature>
<evidence type="ECO:0000256" key="2">
    <source>
        <dbReference type="ARBA" id="ARBA00022475"/>
    </source>
</evidence>
<reference evidence="8" key="1">
    <citation type="submission" date="2023-07" db="EMBL/GenBank/DDBJ databases">
        <title>Functional and genomic diversity of the sorghum phyllosphere microbiome.</title>
        <authorList>
            <person name="Shade A."/>
        </authorList>
    </citation>
    <scope>NUCLEOTIDE SEQUENCE [LARGE SCALE GENOMIC DNA]</scope>
    <source>
        <strain evidence="8">SORGH_AS_0422</strain>
    </source>
</reference>
<sequence length="379" mass="42130">MSNHNPGSPVNASSQQEKQIEVEGKEEVKSVFDKNIIIKGSLWFALITVLTIAGIFFYNNTGQTVEALKHISYKYIAICLGMLFVDLMLGSWRNHIYIRKLNPEVSHWVSFRANVANMFMGAVTPAHGGAGPAQIYVYTSAGVTFIDAFAVSLINMGATLIFMPLAGFVAIMLMDTSYVSGIVPAMLKYGFSFFLLFLLAFLLAFWKPVWVGIIIQKIANGLSAVFPKRKEKLAAWAEKSYVNISKYQQTCSVIIKQHPFLFPLSLIITTLLYMNKYCMQYVILLGLGVNASLVQVISIQILIQFMIYFAPSPGGSGFAEVSISVLFGKIVPAALLSIFTLLQRSFLLFFPAIIGAYSVINLLRKQTQRQHRKQATETV</sequence>
<gene>
    <name evidence="7" type="ORF">QE417_003760</name>
</gene>
<dbReference type="InterPro" id="IPR022791">
    <property type="entry name" value="L-PG_synthase/AglD"/>
</dbReference>